<evidence type="ECO:0000256" key="1">
    <source>
        <dbReference type="PROSITE-ProRule" id="PRU00042"/>
    </source>
</evidence>
<dbReference type="Proteomes" id="UP001642540">
    <property type="component" value="Unassembled WGS sequence"/>
</dbReference>
<comment type="caution">
    <text evidence="4">The sequence shown here is derived from an EMBL/GenBank/DDBJ whole genome shotgun (WGS) entry which is preliminary data.</text>
</comment>
<feature type="compositionally biased region" description="Basic residues" evidence="2">
    <location>
        <begin position="424"/>
        <end position="433"/>
    </location>
</feature>
<keyword evidence="1" id="KW-0863">Zinc-finger</keyword>
<feature type="region of interest" description="Disordered" evidence="2">
    <location>
        <begin position="416"/>
        <end position="436"/>
    </location>
</feature>
<proteinExistence type="predicted"/>
<feature type="domain" description="C2H2-type" evidence="3">
    <location>
        <begin position="443"/>
        <end position="470"/>
    </location>
</feature>
<dbReference type="EMBL" id="CAXLJM020000025">
    <property type="protein sequence ID" value="CAL8092297.1"/>
    <property type="molecule type" value="Genomic_DNA"/>
</dbReference>
<evidence type="ECO:0000256" key="2">
    <source>
        <dbReference type="SAM" id="MobiDB-lite"/>
    </source>
</evidence>
<evidence type="ECO:0000313" key="4">
    <source>
        <dbReference type="EMBL" id="CAL8092297.1"/>
    </source>
</evidence>
<evidence type="ECO:0000313" key="5">
    <source>
        <dbReference type="Proteomes" id="UP001642540"/>
    </source>
</evidence>
<feature type="compositionally biased region" description="Basic and acidic residues" evidence="2">
    <location>
        <begin position="510"/>
        <end position="521"/>
    </location>
</feature>
<feature type="compositionally biased region" description="Basic and acidic residues" evidence="2">
    <location>
        <begin position="550"/>
        <end position="566"/>
    </location>
</feature>
<evidence type="ECO:0000259" key="3">
    <source>
        <dbReference type="PROSITE" id="PS50157"/>
    </source>
</evidence>
<accession>A0ABP1QBP5</accession>
<dbReference type="PROSITE" id="PS50157">
    <property type="entry name" value="ZINC_FINGER_C2H2_2"/>
    <property type="match status" value="1"/>
</dbReference>
<reference evidence="4 5" key="1">
    <citation type="submission" date="2024-08" db="EMBL/GenBank/DDBJ databases">
        <authorList>
            <person name="Cucini C."/>
            <person name="Frati F."/>
        </authorList>
    </citation>
    <scope>NUCLEOTIDE SEQUENCE [LARGE SCALE GENOMIC DNA]</scope>
</reference>
<feature type="region of interest" description="Disordered" evidence="2">
    <location>
        <begin position="493"/>
        <end position="528"/>
    </location>
</feature>
<keyword evidence="1" id="KW-0862">Zinc</keyword>
<gene>
    <name evidence="4" type="ORF">ODALV1_LOCUS8171</name>
</gene>
<dbReference type="PROSITE" id="PS00028">
    <property type="entry name" value="ZINC_FINGER_C2H2_1"/>
    <property type="match status" value="1"/>
</dbReference>
<keyword evidence="5" id="KW-1185">Reference proteome</keyword>
<protein>
    <recommendedName>
        <fullName evidence="3">C2H2-type domain-containing protein</fullName>
    </recommendedName>
</protein>
<dbReference type="InterPro" id="IPR013087">
    <property type="entry name" value="Znf_C2H2_type"/>
</dbReference>
<name>A0ABP1QBP5_9HEXA</name>
<feature type="compositionally biased region" description="Low complexity" evidence="2">
    <location>
        <begin position="598"/>
        <end position="616"/>
    </location>
</feature>
<sequence>MASSSYQGRRTTCSFCPTIVPLGDPERNGRDSGVEKAKRREQLKSLCHQLQASREYFLDIPEDCSEVMFPFCNNCEELVAGIWREDAVMQQAKAEIEKKMSILDQIVVDGELLRTKLPEMPPSLGFVENQKGTKLKDFILERYRNKLAARFHLPTNASVAANTQTGFASSQPIDSGVYENDEEETLPNRWDVLANKPSEAHHAINVGLKQELNLQEAEDVTVNIDPMDYRVGGQLPEDLGSNSLNHRLNPFQECYDDNDRDYEECQNAENEEDDPAYSQDSQFRAHYNDTNCTLVVSPPVEVAVKGTTAISKDAALIQIKQEACTYARNQMENEDDDSDHDSIFELVVTRRRVLFEGVEIYKATRHGSGSREKSEYLQCSLCSYTLEFPKGSKSRIQKAKPALYLKMKWHILSSHRGTGGGRLSNKKKLRKNKKPENNINKTLECDICGRPVVKLLNLLKHKFSHKNDEERMAAFAAGERGSNRRLLSNKLKVVPDPTPKRSVNVKSKAKVQDNKKVKEAKSGSLSSTIKRSTSGLDITIKSAACGRTVSQRDRNDRSKPNREAFRLKRKTSGCTPPKARASGKTTSSEKLQRRQNGRVPVPTTSTRTFPTATTRSQKTEFGGTASRRRNS</sequence>
<keyword evidence="1" id="KW-0479">Metal-binding</keyword>
<feature type="region of interest" description="Disordered" evidence="2">
    <location>
        <begin position="547"/>
        <end position="631"/>
    </location>
</feature>
<organism evidence="4 5">
    <name type="scientific">Orchesella dallaii</name>
    <dbReference type="NCBI Taxonomy" id="48710"/>
    <lineage>
        <taxon>Eukaryota</taxon>
        <taxon>Metazoa</taxon>
        <taxon>Ecdysozoa</taxon>
        <taxon>Arthropoda</taxon>
        <taxon>Hexapoda</taxon>
        <taxon>Collembola</taxon>
        <taxon>Entomobryomorpha</taxon>
        <taxon>Entomobryoidea</taxon>
        <taxon>Orchesellidae</taxon>
        <taxon>Orchesellinae</taxon>
        <taxon>Orchesella</taxon>
    </lineage>
</organism>